<comment type="caution">
    <text evidence="1">The sequence shown here is derived from an EMBL/GenBank/DDBJ whole genome shotgun (WGS) entry which is preliminary data.</text>
</comment>
<accession>A0ABU1TT96</accession>
<dbReference type="EMBL" id="JAVDVI010000015">
    <property type="protein sequence ID" value="MDR6969103.1"/>
    <property type="molecule type" value="Genomic_DNA"/>
</dbReference>
<evidence type="ECO:0000313" key="1">
    <source>
        <dbReference type="EMBL" id="MDR6969103.1"/>
    </source>
</evidence>
<name>A0ABU1TT96_9FLAO</name>
<dbReference type="Proteomes" id="UP001255185">
    <property type="component" value="Unassembled WGS sequence"/>
</dbReference>
<evidence type="ECO:0000313" key="2">
    <source>
        <dbReference type="Proteomes" id="UP001255185"/>
    </source>
</evidence>
<sequence length="164" mass="19205">MKKLIIFLLVLISCKNDSKYVQDEMPTKKFSGYGIISFSKSYNGSIRYMEFYPILKSDNHDSTVEKNIKIFLTKGVIIRGNNDTKLWQDLIKSHNLEADESGFCKSLIFLKYDNSFSFNYEKPIPNSLDLKERHFKTKTFDCLQIQNCKFNIVDTKLSSHFKTR</sequence>
<gene>
    <name evidence="1" type="ORF">J2X31_003129</name>
</gene>
<protein>
    <recommendedName>
        <fullName evidence="3">Lipoprotein</fullName>
    </recommendedName>
</protein>
<proteinExistence type="predicted"/>
<dbReference type="RefSeq" id="WP_310027841.1">
    <property type="nucleotide sequence ID" value="NZ_JAVDVI010000015.1"/>
</dbReference>
<reference evidence="1 2" key="1">
    <citation type="submission" date="2023-07" db="EMBL/GenBank/DDBJ databases">
        <title>Sorghum-associated microbial communities from plants grown in Nebraska, USA.</title>
        <authorList>
            <person name="Schachtman D."/>
        </authorList>
    </citation>
    <scope>NUCLEOTIDE SEQUENCE [LARGE SCALE GENOMIC DNA]</scope>
    <source>
        <strain evidence="1 2">3773</strain>
    </source>
</reference>
<evidence type="ECO:0008006" key="3">
    <source>
        <dbReference type="Google" id="ProtNLM"/>
    </source>
</evidence>
<organism evidence="1 2">
    <name type="scientific">Flavobacterium arsenatis</name>
    <dbReference type="NCBI Taxonomy" id="1484332"/>
    <lineage>
        <taxon>Bacteria</taxon>
        <taxon>Pseudomonadati</taxon>
        <taxon>Bacteroidota</taxon>
        <taxon>Flavobacteriia</taxon>
        <taxon>Flavobacteriales</taxon>
        <taxon>Flavobacteriaceae</taxon>
        <taxon>Flavobacterium</taxon>
    </lineage>
</organism>
<keyword evidence="2" id="KW-1185">Reference proteome</keyword>